<evidence type="ECO:0000313" key="3">
    <source>
        <dbReference type="Proteomes" id="UP000252458"/>
    </source>
</evidence>
<reference evidence="2 3" key="1">
    <citation type="submission" date="2018-06" db="EMBL/GenBank/DDBJ databases">
        <title>Draft genome sequence of Burkholderia reimsis strain BE51 isolated from a French agricultural soil.</title>
        <authorList>
            <person name="Esmaeel Q."/>
        </authorList>
    </citation>
    <scope>NUCLEOTIDE SEQUENCE [LARGE SCALE GENOMIC DNA]</scope>
    <source>
        <strain evidence="2 3">BE51</strain>
    </source>
</reference>
<name>A0A365QP37_9BURK</name>
<dbReference type="RefSeq" id="WP_113046909.1">
    <property type="nucleotide sequence ID" value="NZ_QMFZ01000026.1"/>
</dbReference>
<evidence type="ECO:0000259" key="1">
    <source>
        <dbReference type="Pfam" id="PF20283"/>
    </source>
</evidence>
<dbReference type="Proteomes" id="UP000252458">
    <property type="component" value="Unassembled WGS sequence"/>
</dbReference>
<organism evidence="2 3">
    <name type="scientific">Burkholderia reimsis</name>
    <dbReference type="NCBI Taxonomy" id="2234132"/>
    <lineage>
        <taxon>Bacteria</taxon>
        <taxon>Pseudomonadati</taxon>
        <taxon>Pseudomonadota</taxon>
        <taxon>Betaproteobacteria</taxon>
        <taxon>Burkholderiales</taxon>
        <taxon>Burkholderiaceae</taxon>
        <taxon>Burkholderia</taxon>
    </lineage>
</organism>
<dbReference type="InterPro" id="IPR046913">
    <property type="entry name" value="ABC-3C_CTD7"/>
</dbReference>
<dbReference type="EMBL" id="QMFZ01000026">
    <property type="protein sequence ID" value="RBB35986.1"/>
    <property type="molecule type" value="Genomic_DNA"/>
</dbReference>
<keyword evidence="3" id="KW-1185">Reference proteome</keyword>
<dbReference type="Pfam" id="PF20283">
    <property type="entry name" value="CTD7"/>
    <property type="match status" value="1"/>
</dbReference>
<sequence length="376" mass="42211">MWHLLRASPGDIVAFETLGDVSIESGGTVVSEEDKSGLAHNPIADGSSALWKTFANWADARRNGDLPAASKYILYVAQQHEGQIVQRLSDCNSPAAATELVQELRKRLAPADAQEGDAEDKASLKAQLRRLFSHSDGAIAAIVLDFALEIATASPFDEVRAEIARSTSDDSVDLVTEQLLGWVKRQLMKHIEARTPVRVSYDDFRRQRLAVLRRVDRNLTSFPACEAEPTRAEIEAQLVGRRYVHQLNLLNLDEDDLEQHISDYLRASTARTEWSASGYLDREGLRKYKKELEDHWRLCRMAVKSSDTATSPINRGVQLLFQCMAKDPAEIQSLKVPQYFSRGSYHAMADEPRIGWHPEWKKLLNVEATRGDDDAD</sequence>
<evidence type="ECO:0000313" key="2">
    <source>
        <dbReference type="EMBL" id="RBB35986.1"/>
    </source>
</evidence>
<comment type="caution">
    <text evidence="2">The sequence shown here is derived from an EMBL/GenBank/DDBJ whole genome shotgun (WGS) entry which is preliminary data.</text>
</comment>
<proteinExistence type="predicted"/>
<accession>A0A365QP37</accession>
<protein>
    <recommendedName>
        <fullName evidence="1">ABC-three component systems C-terminal domain-containing protein</fullName>
    </recommendedName>
</protein>
<gene>
    <name evidence="2" type="ORF">DPV79_26945</name>
</gene>
<feature type="domain" description="ABC-three component systems C-terminal" evidence="1">
    <location>
        <begin position="243"/>
        <end position="364"/>
    </location>
</feature>
<dbReference type="AlphaFoldDB" id="A0A365QP37"/>